<reference evidence="2 3" key="1">
    <citation type="submission" date="2018-06" db="EMBL/GenBank/DDBJ databases">
        <title>Genomic Encyclopedia of Type Strains, Phase IV (KMG-IV): sequencing the most valuable type-strain genomes for metagenomic binning, comparative biology and taxonomic classification.</title>
        <authorList>
            <person name="Goeker M."/>
        </authorList>
    </citation>
    <scope>NUCLEOTIDE SEQUENCE [LARGE SCALE GENOMIC DNA]</scope>
    <source>
        <strain evidence="2 3">DSM 22112</strain>
    </source>
</reference>
<dbReference type="AlphaFoldDB" id="A0A366HYG0"/>
<dbReference type="PROSITE" id="PS51257">
    <property type="entry name" value="PROKAR_LIPOPROTEIN"/>
    <property type="match status" value="1"/>
</dbReference>
<proteinExistence type="predicted"/>
<evidence type="ECO:0000313" key="3">
    <source>
        <dbReference type="Proteomes" id="UP000253490"/>
    </source>
</evidence>
<feature type="chain" id="PRO_5039706040" evidence="1">
    <location>
        <begin position="23"/>
        <end position="343"/>
    </location>
</feature>
<comment type="caution">
    <text evidence="2">The sequence shown here is derived from an EMBL/GenBank/DDBJ whole genome shotgun (WGS) entry which is preliminary data.</text>
</comment>
<dbReference type="Proteomes" id="UP000253490">
    <property type="component" value="Unassembled WGS sequence"/>
</dbReference>
<dbReference type="OrthoDB" id="9776955at2"/>
<accession>A0A366HYG0</accession>
<dbReference type="RefSeq" id="WP_113921554.1">
    <property type="nucleotide sequence ID" value="NZ_QNRX01000020.1"/>
</dbReference>
<protein>
    <submittedName>
        <fullName evidence="2">Putative ABC transport system substrate-binding protein</fullName>
    </submittedName>
</protein>
<organism evidence="2 3">
    <name type="scientific">Alkalibaculum bacchi</name>
    <dbReference type="NCBI Taxonomy" id="645887"/>
    <lineage>
        <taxon>Bacteria</taxon>
        <taxon>Bacillati</taxon>
        <taxon>Bacillota</taxon>
        <taxon>Clostridia</taxon>
        <taxon>Eubacteriales</taxon>
        <taxon>Eubacteriaceae</taxon>
        <taxon>Alkalibaculum</taxon>
    </lineage>
</organism>
<dbReference type="EMBL" id="QNRX01000020">
    <property type="protein sequence ID" value="RBP59060.1"/>
    <property type="molecule type" value="Genomic_DNA"/>
</dbReference>
<keyword evidence="3" id="KW-1185">Reference proteome</keyword>
<feature type="signal peptide" evidence="1">
    <location>
        <begin position="1"/>
        <end position="22"/>
    </location>
</feature>
<dbReference type="InterPro" id="IPR028082">
    <property type="entry name" value="Peripla_BP_I"/>
</dbReference>
<dbReference type="Pfam" id="PF04392">
    <property type="entry name" value="ABC_sub_bind"/>
    <property type="match status" value="1"/>
</dbReference>
<dbReference type="Gene3D" id="3.40.50.2300">
    <property type="match status" value="2"/>
</dbReference>
<gene>
    <name evidence="2" type="ORF">DES36_1201</name>
</gene>
<sequence>MKKITKRISILLITASILFSVACSNGEQEKSDSKENVTVGIVQYMDHIALDASKDGFIDALKDNGYKDGENMTIDLQNAQGDQSNLGSISDRFVSNKVDLVLAIATPAAQAIAGKTTEIPILATAVTDFESARLVDSNDTPGGNVTGTSDMNPIKEQIDLLIDLVPEAKTVGVLYTSSEDNSILQANMAKEAIEAAGLKYEEVTVTNSNDVQQATQAIVDKCDAIYIPTDNVFSSAMPVVSGITTKSKTPVICGEEAMLQNGGLATLGISYYDLGYQTGQMAVKVLKGEAEAASMPVEKSTQFNFAINGEIAEEIGIKIPEDLQKYIINSNFAHHKWHKSIAT</sequence>
<dbReference type="CDD" id="cd06325">
    <property type="entry name" value="PBP1_ABC_unchar_transporter"/>
    <property type="match status" value="1"/>
</dbReference>
<evidence type="ECO:0000313" key="2">
    <source>
        <dbReference type="EMBL" id="RBP59060.1"/>
    </source>
</evidence>
<name>A0A366HYG0_9FIRM</name>
<dbReference type="PANTHER" id="PTHR35271:SF1">
    <property type="entry name" value="ABC TRANSPORTER, SUBSTRATE-BINDING LIPOPROTEIN"/>
    <property type="match status" value="1"/>
</dbReference>
<dbReference type="SUPFAM" id="SSF53822">
    <property type="entry name" value="Periplasmic binding protein-like I"/>
    <property type="match status" value="1"/>
</dbReference>
<dbReference type="InterPro" id="IPR007487">
    <property type="entry name" value="ABC_transpt-TYRBP-like"/>
</dbReference>
<evidence type="ECO:0000256" key="1">
    <source>
        <dbReference type="SAM" id="SignalP"/>
    </source>
</evidence>
<keyword evidence="1" id="KW-0732">Signal</keyword>
<dbReference type="PANTHER" id="PTHR35271">
    <property type="entry name" value="ABC TRANSPORTER, SUBSTRATE-BINDING LIPOPROTEIN-RELATED"/>
    <property type="match status" value="1"/>
</dbReference>